<protein>
    <submittedName>
        <fullName evidence="1">Uncharacterized protein</fullName>
    </submittedName>
</protein>
<accession>A0ABR8QP05</accession>
<dbReference type="RefSeq" id="WP_191813299.1">
    <property type="nucleotide sequence ID" value="NZ_JACSQT010000003.1"/>
</dbReference>
<comment type="caution">
    <text evidence="1">The sequence shown here is derived from an EMBL/GenBank/DDBJ whole genome shotgun (WGS) entry which is preliminary data.</text>
</comment>
<dbReference type="EMBL" id="JACSQT010000003">
    <property type="protein sequence ID" value="MBD7937261.1"/>
    <property type="molecule type" value="Genomic_DNA"/>
</dbReference>
<organism evidence="1 2">
    <name type="scientific">Cytobacillus stercorigallinarum</name>
    <dbReference type="NCBI Taxonomy" id="2762240"/>
    <lineage>
        <taxon>Bacteria</taxon>
        <taxon>Bacillati</taxon>
        <taxon>Bacillota</taxon>
        <taxon>Bacilli</taxon>
        <taxon>Bacillales</taxon>
        <taxon>Bacillaceae</taxon>
        <taxon>Cytobacillus</taxon>
    </lineage>
</organism>
<gene>
    <name evidence="1" type="ORF">H9655_09470</name>
</gene>
<sequence length="218" mass="25395">MMNYKFSPELSQAIVDGILKGYRHYIHEREQKKREMLISTGYAWVKGNHIEDAVAQECRKLGIQFEFSKAGYAWGYLKFENTATNSLFIIKSGGPSPQSSPSRKEEHYLVELSKINRHIDWQQLEQMNEGGEQLILEDVTSQNFEQLSFGEFDFLKQTFDQFYIVSYEMDESKLLSKIQLLMPTPGMKKIHLVEDWLPLAFHSSYHITEIEVEGIRGE</sequence>
<reference evidence="1 2" key="1">
    <citation type="submission" date="2020-08" db="EMBL/GenBank/DDBJ databases">
        <title>A Genomic Blueprint of the Chicken Gut Microbiome.</title>
        <authorList>
            <person name="Gilroy R."/>
            <person name="Ravi A."/>
            <person name="Getino M."/>
            <person name="Pursley I."/>
            <person name="Horton D.L."/>
            <person name="Alikhan N.-F."/>
            <person name="Baker D."/>
            <person name="Gharbi K."/>
            <person name="Hall N."/>
            <person name="Watson M."/>
            <person name="Adriaenssens E.M."/>
            <person name="Foster-Nyarko E."/>
            <person name="Jarju S."/>
            <person name="Secka A."/>
            <person name="Antonio M."/>
            <person name="Oren A."/>
            <person name="Chaudhuri R."/>
            <person name="La Ragione R.M."/>
            <person name="Hildebrand F."/>
            <person name="Pallen M.J."/>
        </authorList>
    </citation>
    <scope>NUCLEOTIDE SEQUENCE [LARGE SCALE GENOMIC DNA]</scope>
    <source>
        <strain evidence="1 2">Sa5YUA1</strain>
    </source>
</reference>
<keyword evidence="2" id="KW-1185">Reference proteome</keyword>
<proteinExistence type="predicted"/>
<name>A0ABR8QP05_9BACI</name>
<dbReference type="Proteomes" id="UP000657931">
    <property type="component" value="Unassembled WGS sequence"/>
</dbReference>
<evidence type="ECO:0000313" key="2">
    <source>
        <dbReference type="Proteomes" id="UP000657931"/>
    </source>
</evidence>
<evidence type="ECO:0000313" key="1">
    <source>
        <dbReference type="EMBL" id="MBD7937261.1"/>
    </source>
</evidence>